<accession>A0A8K0R6V6</accession>
<gene>
    <name evidence="1" type="ORF">FB567DRAFT_346360</name>
</gene>
<dbReference type="Proteomes" id="UP000813461">
    <property type="component" value="Unassembled WGS sequence"/>
</dbReference>
<organism evidence="1 2">
    <name type="scientific">Paraphoma chrysanthemicola</name>
    <dbReference type="NCBI Taxonomy" id="798071"/>
    <lineage>
        <taxon>Eukaryota</taxon>
        <taxon>Fungi</taxon>
        <taxon>Dikarya</taxon>
        <taxon>Ascomycota</taxon>
        <taxon>Pezizomycotina</taxon>
        <taxon>Dothideomycetes</taxon>
        <taxon>Pleosporomycetidae</taxon>
        <taxon>Pleosporales</taxon>
        <taxon>Pleosporineae</taxon>
        <taxon>Phaeosphaeriaceae</taxon>
        <taxon>Paraphoma</taxon>
    </lineage>
</organism>
<evidence type="ECO:0000313" key="2">
    <source>
        <dbReference type="Proteomes" id="UP000813461"/>
    </source>
</evidence>
<dbReference type="AlphaFoldDB" id="A0A8K0R6V6"/>
<dbReference type="EMBL" id="JAGMVJ010000009">
    <property type="protein sequence ID" value="KAH7087475.1"/>
    <property type="molecule type" value="Genomic_DNA"/>
</dbReference>
<keyword evidence="2" id="KW-1185">Reference proteome</keyword>
<reference evidence="1" key="1">
    <citation type="journal article" date="2021" name="Nat. Commun.">
        <title>Genetic determinants of endophytism in the Arabidopsis root mycobiome.</title>
        <authorList>
            <person name="Mesny F."/>
            <person name="Miyauchi S."/>
            <person name="Thiergart T."/>
            <person name="Pickel B."/>
            <person name="Atanasova L."/>
            <person name="Karlsson M."/>
            <person name="Huettel B."/>
            <person name="Barry K.W."/>
            <person name="Haridas S."/>
            <person name="Chen C."/>
            <person name="Bauer D."/>
            <person name="Andreopoulos W."/>
            <person name="Pangilinan J."/>
            <person name="LaButti K."/>
            <person name="Riley R."/>
            <person name="Lipzen A."/>
            <person name="Clum A."/>
            <person name="Drula E."/>
            <person name="Henrissat B."/>
            <person name="Kohler A."/>
            <person name="Grigoriev I.V."/>
            <person name="Martin F.M."/>
            <person name="Hacquard S."/>
        </authorList>
    </citation>
    <scope>NUCLEOTIDE SEQUENCE</scope>
    <source>
        <strain evidence="1">MPI-SDFR-AT-0120</strain>
    </source>
</reference>
<evidence type="ECO:0000313" key="1">
    <source>
        <dbReference type="EMBL" id="KAH7087475.1"/>
    </source>
</evidence>
<sequence length="319" mass="36571">MLFNLLARFHKGRRRPEAPTAAIAPFRLLDLPKEIRLMIYEELTISWNHHALPLDSAATCYGTIMNPSLPGVRLLATCRFINKEAGTVLRKQLKRMMQPHPTIFVDVDQLPGLVPIRSAFGFRMNLVARILSSMASSLHIHAIHKYRSGNWSIEKLRISLGMSKHFSDDQVKALASFILHTAAYNNREREVHSLYPPLAIVVSIPASFSTMQLEFVSSYSGHFFRKYILRRSRTRIQTVQADMNFMAYAFAYYTSAVFALGGTMEAVVMLEFPDEAHLYDDLDSIEFDFKMFLDIGARVSRHEGWLRYIGLYADMQVRE</sequence>
<name>A0A8K0R6V6_9PLEO</name>
<comment type="caution">
    <text evidence="1">The sequence shown here is derived from an EMBL/GenBank/DDBJ whole genome shotgun (WGS) entry which is preliminary data.</text>
</comment>
<proteinExistence type="predicted"/>
<protein>
    <submittedName>
        <fullName evidence="1">Uncharacterized protein</fullName>
    </submittedName>
</protein>
<dbReference type="OrthoDB" id="5314997at2759"/>